<dbReference type="CDD" id="cd07344">
    <property type="entry name" value="M48_yhfN_like"/>
    <property type="match status" value="1"/>
</dbReference>
<feature type="compositionally biased region" description="Polar residues" evidence="1">
    <location>
        <begin position="9"/>
        <end position="18"/>
    </location>
</feature>
<dbReference type="EMBL" id="CP001706">
    <property type="protein sequence ID" value="ACV08384.1"/>
    <property type="molecule type" value="Genomic_DNA"/>
</dbReference>
<evidence type="ECO:0000259" key="2">
    <source>
        <dbReference type="Pfam" id="PF01863"/>
    </source>
</evidence>
<dbReference type="AlphaFoldDB" id="C7R1R6"/>
<dbReference type="Proteomes" id="UP000000628">
    <property type="component" value="Chromosome"/>
</dbReference>
<feature type="domain" description="YgjP-like metallopeptidase" evidence="2">
    <location>
        <begin position="108"/>
        <end position="179"/>
    </location>
</feature>
<dbReference type="STRING" id="471856.Jden_0720"/>
<dbReference type="KEGG" id="jde:Jden_0720"/>
<proteinExistence type="predicted"/>
<dbReference type="eggNOG" id="COG1451">
    <property type="taxonomic scope" value="Bacteria"/>
</dbReference>
<dbReference type="InterPro" id="IPR053136">
    <property type="entry name" value="UTP_pyrophosphatase-like"/>
</dbReference>
<sequence>MSDRVARQPATTAGSEASNHPEEQQAETRRVEVRRSRRRRSTVSAYREGDTTIVSIPARFTVRQEREWVNTMMTRLDDKEARRRPSDDELMARAQELSQRYLGGKAVPSSVRWSNQQERRWGSCSMPEAAIRISYRVRGLPEWVIDYVLLHELAHILVFDHSEAFWDLLRNYPKTQRARGFLDGLAFAEDTARTSGEHAGHESSPS</sequence>
<feature type="compositionally biased region" description="Basic and acidic residues" evidence="1">
    <location>
        <begin position="19"/>
        <end position="34"/>
    </location>
</feature>
<dbReference type="HOGENOM" id="CLU_094108_1_0_11"/>
<feature type="region of interest" description="Disordered" evidence="1">
    <location>
        <begin position="1"/>
        <end position="44"/>
    </location>
</feature>
<accession>C7R1R6</accession>
<evidence type="ECO:0000313" key="4">
    <source>
        <dbReference type="Proteomes" id="UP000000628"/>
    </source>
</evidence>
<evidence type="ECO:0000256" key="1">
    <source>
        <dbReference type="SAM" id="MobiDB-lite"/>
    </source>
</evidence>
<dbReference type="PANTHER" id="PTHR30399">
    <property type="entry name" value="UNCHARACTERIZED PROTEIN YGJP"/>
    <property type="match status" value="1"/>
</dbReference>
<dbReference type="Gene3D" id="3.30.2010.10">
    <property type="entry name" value="Metalloproteases ('zincins'), catalytic domain"/>
    <property type="match status" value="1"/>
</dbReference>
<keyword evidence="4" id="KW-1185">Reference proteome</keyword>
<dbReference type="RefSeq" id="WP_015771012.1">
    <property type="nucleotide sequence ID" value="NC_013174.1"/>
</dbReference>
<dbReference type="Pfam" id="PF01863">
    <property type="entry name" value="YgjP-like"/>
    <property type="match status" value="1"/>
</dbReference>
<dbReference type="InterPro" id="IPR002725">
    <property type="entry name" value="YgjP-like_metallopeptidase"/>
</dbReference>
<gene>
    <name evidence="3" type="ordered locus">Jden_0720</name>
</gene>
<name>C7R1R6_JONDD</name>
<reference evidence="3 4" key="1">
    <citation type="journal article" date="2009" name="Stand. Genomic Sci.">
        <title>Complete genome sequence of Jonesia denitrificans type strain (Prevot 55134).</title>
        <authorList>
            <person name="Pukall R."/>
            <person name="Gehrich-Schroter G."/>
            <person name="Lapidus A."/>
            <person name="Nolan M."/>
            <person name="Glavina Del Rio T."/>
            <person name="Lucas S."/>
            <person name="Chen F."/>
            <person name="Tice H."/>
            <person name="Pitluck S."/>
            <person name="Cheng J.F."/>
            <person name="Copeland A."/>
            <person name="Saunders E."/>
            <person name="Brettin T."/>
            <person name="Detter J.C."/>
            <person name="Bruce D."/>
            <person name="Goodwin L."/>
            <person name="Pati A."/>
            <person name="Ivanova N."/>
            <person name="Mavromatis K."/>
            <person name="Ovchinnikova G."/>
            <person name="Chen A."/>
            <person name="Palaniappan K."/>
            <person name="Land M."/>
            <person name="Hauser L."/>
            <person name="Chang Y.J."/>
            <person name="Jeffries C.D."/>
            <person name="Chain P."/>
            <person name="Goker M."/>
            <person name="Bristow J."/>
            <person name="Eisen J.A."/>
            <person name="Markowitz V."/>
            <person name="Hugenholtz P."/>
            <person name="Kyrpides N.C."/>
            <person name="Klenk H.P."/>
            <person name="Han C."/>
        </authorList>
    </citation>
    <scope>NUCLEOTIDE SEQUENCE [LARGE SCALE GENOMIC DNA]</scope>
    <source>
        <strain evidence="4">ATCC 14870 / DSM 20603 / BCRC 15368 / CIP 55.134 / JCM 11481 / NBRC 15587 / NCTC 10816 / Prevot 55134</strain>
    </source>
</reference>
<dbReference type="OrthoDB" id="9811177at2"/>
<evidence type="ECO:0000313" key="3">
    <source>
        <dbReference type="EMBL" id="ACV08384.1"/>
    </source>
</evidence>
<organism evidence="3 4">
    <name type="scientific">Jonesia denitrificans (strain ATCC 14870 / DSM 20603 / BCRC 15368 / CIP 55.134 / JCM 11481 / NBRC 15587 / NCTC 10816 / Prevot 55134)</name>
    <name type="common">Listeria denitrificans</name>
    <dbReference type="NCBI Taxonomy" id="471856"/>
    <lineage>
        <taxon>Bacteria</taxon>
        <taxon>Bacillati</taxon>
        <taxon>Actinomycetota</taxon>
        <taxon>Actinomycetes</taxon>
        <taxon>Micrococcales</taxon>
        <taxon>Jonesiaceae</taxon>
        <taxon>Jonesia</taxon>
    </lineage>
</organism>
<dbReference type="PANTHER" id="PTHR30399:SF1">
    <property type="entry name" value="UTP PYROPHOSPHATASE"/>
    <property type="match status" value="1"/>
</dbReference>
<protein>
    <recommendedName>
        <fullName evidence="2">YgjP-like metallopeptidase domain-containing protein</fullName>
    </recommendedName>
</protein>